<reference evidence="6 7" key="1">
    <citation type="journal article" date="2014" name="BMC Genomics">
        <title>Adaptive genomic structural variation in the grape powdery mildew pathogen, Erysiphe necator.</title>
        <authorList>
            <person name="Jones L."/>
            <person name="Riaz S."/>
            <person name="Morales-Cruz A."/>
            <person name="Amrine K.C."/>
            <person name="McGuire B."/>
            <person name="Gubler W.D."/>
            <person name="Walker M.A."/>
            <person name="Cantu D."/>
        </authorList>
    </citation>
    <scope>NUCLEOTIDE SEQUENCE [LARGE SCALE GENOMIC DNA]</scope>
    <source>
        <strain evidence="7">c</strain>
    </source>
</reference>
<dbReference type="InterPro" id="IPR000953">
    <property type="entry name" value="Chromo/chromo_shadow_dom"/>
</dbReference>
<keyword evidence="3" id="KW-0539">Nucleus</keyword>
<sequence length="981" mass="112544">MVIISPKQADSVSDNDSISLTSTIGSAHSENEFFEVKKILAENPNSKTATFLIQWEGYPVSRATWEPRKQIRHLRSVINEWRQTQKLEQSGIQESFDTAAWAAAREKSEDERQSRKVRRAIKRKRLQKATKKELDWDLDFKSCVKTEKSENGLMTTDDIPENTIKKEPEEKNLVNLLPKSNRNRRKIISDDDEDNDTTETPETTDFHTRDIIPTNLQKSESPVDSFFQARPLNSTEPVIEVCLSPPMRMDQNNELKDYASNPNLEYSSNVIEEPEYPQEDVLEQKVNQNQNDSVKEVVLGADNSSFISLDFGNIQMISENYLKDTIMATKKIHFNQLCIAQDFQSQYCSIKSPVIWQESFTSVDPNDRDTTKKIEIVFNELVIRCAGLLAVVNKFIILMFPVRREEWRFIDQSPEISAEFRLRYSIFSNNFRDKLPIHTETSYEMVSRSPSLFGESRKLLIMKLLDRLIPRYENCQSTCKYFLLFPPSASKMANFVKFCLISYHPNIKVYGSMTEGSWDTFNQTQTLSTASHTTENETLRVVLIHESAITELFRIPNLSIILNNTKTTFWQFSDGSSKHSLYPSFYSPPNLQLGNITATELYPHGCAVFLTPSFLVAEPKSAINFIRWFVAEKIQKHIVPCRFVGAHNLPSFVLDVAKSKASEASSYEKRHAKNPKKKEVLKERFLDYQTCKIRWGLYNELFKLSQYYLNNSGCQKTFESVLLQAPSMINPDNEHELIRWFAAWSLINSDIFRKFLVIGTGLSSTPHAKYLKECPVKNRDSISKLKKQTPKTSSFIPDEVEGLKKGTLDRNLSITLNTQNTKPLSEGASKGVNLSLTNKSLETRISEASRDLSETMNSNPNYLRNTSSNLNTLEPELGFRTMNTPLLGATQNPGSKPFDSEPIVHNRKEKDNLNENLIHKLPVTSKVEEDNKAAHKPAIELKELKFEATTEWYKRLRARGSGWEHVTVTEFSEARKLLEFM</sequence>
<comment type="caution">
    <text evidence="6">The sequence shown here is derived from an EMBL/GenBank/DDBJ whole genome shotgun (WGS) entry which is preliminary data.</text>
</comment>
<comment type="subcellular location">
    <subcellularLocation>
        <location evidence="1">Nucleus</location>
    </subcellularLocation>
</comment>
<feature type="domain" description="Chromo" evidence="5">
    <location>
        <begin position="34"/>
        <end position="93"/>
    </location>
</feature>
<dbReference type="InterPro" id="IPR051219">
    <property type="entry name" value="Heterochromatin_chromo-domain"/>
</dbReference>
<dbReference type="HOGENOM" id="CLU_303512_0_0_1"/>
<evidence type="ECO:0000256" key="2">
    <source>
        <dbReference type="ARBA" id="ARBA00011353"/>
    </source>
</evidence>
<evidence type="ECO:0000256" key="1">
    <source>
        <dbReference type="ARBA" id="ARBA00004123"/>
    </source>
</evidence>
<dbReference type="InterPro" id="IPR016197">
    <property type="entry name" value="Chromo-like_dom_sf"/>
</dbReference>
<evidence type="ECO:0000313" key="6">
    <source>
        <dbReference type="EMBL" id="KHJ33508.1"/>
    </source>
</evidence>
<dbReference type="Proteomes" id="UP000030854">
    <property type="component" value="Unassembled WGS sequence"/>
</dbReference>
<dbReference type="GO" id="GO:0006338">
    <property type="term" value="P:chromatin remodeling"/>
    <property type="evidence" value="ECO:0007669"/>
    <property type="project" value="UniProtKB-ARBA"/>
</dbReference>
<dbReference type="GO" id="GO:0005634">
    <property type="term" value="C:nucleus"/>
    <property type="evidence" value="ECO:0007669"/>
    <property type="project" value="UniProtKB-SubCell"/>
</dbReference>
<dbReference type="Gene3D" id="2.40.50.40">
    <property type="match status" value="1"/>
</dbReference>
<dbReference type="PROSITE" id="PS50013">
    <property type="entry name" value="CHROMO_2"/>
    <property type="match status" value="1"/>
</dbReference>
<protein>
    <submittedName>
        <fullName evidence="6">Putative chromo domain-containing protein</fullName>
    </submittedName>
</protein>
<evidence type="ECO:0000256" key="3">
    <source>
        <dbReference type="ARBA" id="ARBA00023242"/>
    </source>
</evidence>
<keyword evidence="7" id="KW-1185">Reference proteome</keyword>
<dbReference type="Pfam" id="PF00385">
    <property type="entry name" value="Chromo"/>
    <property type="match status" value="1"/>
</dbReference>
<feature type="compositionally biased region" description="Acidic residues" evidence="4">
    <location>
        <begin position="190"/>
        <end position="199"/>
    </location>
</feature>
<feature type="region of interest" description="Disordered" evidence="4">
    <location>
        <begin position="184"/>
        <end position="205"/>
    </location>
</feature>
<evidence type="ECO:0000313" key="7">
    <source>
        <dbReference type="Proteomes" id="UP000030854"/>
    </source>
</evidence>
<proteinExistence type="predicted"/>
<dbReference type="SMART" id="SM00298">
    <property type="entry name" value="CHROMO"/>
    <property type="match status" value="1"/>
</dbReference>
<dbReference type="SUPFAM" id="SSF54160">
    <property type="entry name" value="Chromo domain-like"/>
    <property type="match status" value="1"/>
</dbReference>
<dbReference type="InterPro" id="IPR023780">
    <property type="entry name" value="Chromo_domain"/>
</dbReference>
<evidence type="ECO:0000259" key="5">
    <source>
        <dbReference type="PROSITE" id="PS50013"/>
    </source>
</evidence>
<dbReference type="STRING" id="52586.A0A0B1P5F2"/>
<gene>
    <name evidence="6" type="ORF">EV44_g1106</name>
</gene>
<dbReference type="PANTHER" id="PTHR22812">
    <property type="entry name" value="CHROMOBOX PROTEIN"/>
    <property type="match status" value="1"/>
</dbReference>
<organism evidence="6 7">
    <name type="scientific">Uncinula necator</name>
    <name type="common">Grape powdery mildew</name>
    <dbReference type="NCBI Taxonomy" id="52586"/>
    <lineage>
        <taxon>Eukaryota</taxon>
        <taxon>Fungi</taxon>
        <taxon>Dikarya</taxon>
        <taxon>Ascomycota</taxon>
        <taxon>Pezizomycotina</taxon>
        <taxon>Leotiomycetes</taxon>
        <taxon>Erysiphales</taxon>
        <taxon>Erysiphaceae</taxon>
        <taxon>Erysiphe</taxon>
    </lineage>
</organism>
<name>A0A0B1P5F2_UNCNE</name>
<accession>A0A0B1P5F2</accession>
<dbReference type="EMBL" id="JNVN01001386">
    <property type="protein sequence ID" value="KHJ33508.1"/>
    <property type="molecule type" value="Genomic_DNA"/>
</dbReference>
<evidence type="ECO:0000256" key="4">
    <source>
        <dbReference type="SAM" id="MobiDB-lite"/>
    </source>
</evidence>
<dbReference type="AlphaFoldDB" id="A0A0B1P5F2"/>
<dbReference type="CDD" id="cd18966">
    <property type="entry name" value="chromodomain"/>
    <property type="match status" value="1"/>
</dbReference>
<comment type="subunit">
    <text evidence="2">Component of the NuA4 histone acetyltransferase complex.</text>
</comment>